<dbReference type="Proteomes" id="UP000886520">
    <property type="component" value="Chromosome 9"/>
</dbReference>
<dbReference type="AlphaFoldDB" id="A0A9D4UWN0"/>
<evidence type="ECO:0000313" key="1">
    <source>
        <dbReference type="EMBL" id="KAI5075170.1"/>
    </source>
</evidence>
<gene>
    <name evidence="1" type="ORF">GOP47_0009246</name>
</gene>
<keyword evidence="2" id="KW-1185">Reference proteome</keyword>
<evidence type="ECO:0000313" key="2">
    <source>
        <dbReference type="Proteomes" id="UP000886520"/>
    </source>
</evidence>
<dbReference type="EMBL" id="JABFUD020000009">
    <property type="protein sequence ID" value="KAI5075170.1"/>
    <property type="molecule type" value="Genomic_DNA"/>
</dbReference>
<sequence length="158" mass="18053">MRYWRLLKPQDSMDDSLVTTFESLQVPRSMMHLLRRSEDVSIGKGEQGLVSCEQCVQPVAKKSEYASFEGVMSFCDDESMCEEVVQMESLCDDVSDDIGFFDNLLSEASVEVFFSFTFDTSTLEDFTCEFFYRLLDEKVPLETVIDAPKNGNLLVQML</sequence>
<proteinExistence type="predicted"/>
<name>A0A9D4UWN0_ADICA</name>
<reference evidence="1" key="1">
    <citation type="submission" date="2021-01" db="EMBL/GenBank/DDBJ databases">
        <title>Adiantum capillus-veneris genome.</title>
        <authorList>
            <person name="Fang Y."/>
            <person name="Liao Q."/>
        </authorList>
    </citation>
    <scope>NUCLEOTIDE SEQUENCE</scope>
    <source>
        <strain evidence="1">H3</strain>
        <tissue evidence="1">Leaf</tissue>
    </source>
</reference>
<comment type="caution">
    <text evidence="1">The sequence shown here is derived from an EMBL/GenBank/DDBJ whole genome shotgun (WGS) entry which is preliminary data.</text>
</comment>
<protein>
    <submittedName>
        <fullName evidence="1">Uncharacterized protein</fullName>
    </submittedName>
</protein>
<organism evidence="1 2">
    <name type="scientific">Adiantum capillus-veneris</name>
    <name type="common">Maidenhair fern</name>
    <dbReference type="NCBI Taxonomy" id="13818"/>
    <lineage>
        <taxon>Eukaryota</taxon>
        <taxon>Viridiplantae</taxon>
        <taxon>Streptophyta</taxon>
        <taxon>Embryophyta</taxon>
        <taxon>Tracheophyta</taxon>
        <taxon>Polypodiopsida</taxon>
        <taxon>Polypodiidae</taxon>
        <taxon>Polypodiales</taxon>
        <taxon>Pteridineae</taxon>
        <taxon>Pteridaceae</taxon>
        <taxon>Vittarioideae</taxon>
        <taxon>Adiantum</taxon>
    </lineage>
</organism>
<accession>A0A9D4UWN0</accession>